<dbReference type="InterPro" id="IPR002562">
    <property type="entry name" value="3'-5'_exonuclease_dom"/>
</dbReference>
<dbReference type="InterPro" id="IPR012337">
    <property type="entry name" value="RNaseH-like_sf"/>
</dbReference>
<evidence type="ECO:0000259" key="1">
    <source>
        <dbReference type="SMART" id="SM00474"/>
    </source>
</evidence>
<dbReference type="OrthoDB" id="4224322at2"/>
<name>A0A1N7K102_9PROT</name>
<gene>
    <name evidence="2" type="ORF">SAMN05421779_102558</name>
</gene>
<dbReference type="PANTHER" id="PTHR47649">
    <property type="entry name" value="RIBONUCLEASE D"/>
    <property type="match status" value="1"/>
</dbReference>
<dbReference type="Gene3D" id="3.30.420.10">
    <property type="entry name" value="Ribonuclease H-like superfamily/Ribonuclease H"/>
    <property type="match status" value="1"/>
</dbReference>
<evidence type="ECO:0000313" key="2">
    <source>
        <dbReference type="EMBL" id="SIS55269.1"/>
    </source>
</evidence>
<dbReference type="GO" id="GO:0008408">
    <property type="term" value="F:3'-5' exonuclease activity"/>
    <property type="evidence" value="ECO:0007669"/>
    <property type="project" value="InterPro"/>
</dbReference>
<dbReference type="Proteomes" id="UP000185678">
    <property type="component" value="Unassembled WGS sequence"/>
</dbReference>
<evidence type="ECO:0000313" key="3">
    <source>
        <dbReference type="Proteomes" id="UP000185678"/>
    </source>
</evidence>
<dbReference type="CDD" id="cd06142">
    <property type="entry name" value="RNaseD_exo"/>
    <property type="match status" value="1"/>
</dbReference>
<dbReference type="Pfam" id="PF01612">
    <property type="entry name" value="DNA_pol_A_exo1"/>
    <property type="match status" value="1"/>
</dbReference>
<dbReference type="EMBL" id="FTOA01000002">
    <property type="protein sequence ID" value="SIS55269.1"/>
    <property type="molecule type" value="Genomic_DNA"/>
</dbReference>
<dbReference type="InterPro" id="IPR051086">
    <property type="entry name" value="RNase_D-like"/>
</dbReference>
<dbReference type="SMART" id="SM00474">
    <property type="entry name" value="35EXOc"/>
    <property type="match status" value="1"/>
</dbReference>
<dbReference type="GO" id="GO:0003676">
    <property type="term" value="F:nucleic acid binding"/>
    <property type="evidence" value="ECO:0007669"/>
    <property type="project" value="InterPro"/>
</dbReference>
<protein>
    <submittedName>
        <fullName evidence="2">Ribonuclease D</fullName>
    </submittedName>
</protein>
<dbReference type="GO" id="GO:0006139">
    <property type="term" value="P:nucleobase-containing compound metabolic process"/>
    <property type="evidence" value="ECO:0007669"/>
    <property type="project" value="InterPro"/>
</dbReference>
<accession>A0A1N7K102</accession>
<dbReference type="SUPFAM" id="SSF53098">
    <property type="entry name" value="Ribonuclease H-like"/>
    <property type="match status" value="1"/>
</dbReference>
<dbReference type="PANTHER" id="PTHR47649:SF1">
    <property type="entry name" value="RIBONUCLEASE D"/>
    <property type="match status" value="1"/>
</dbReference>
<dbReference type="STRING" id="80876.SAMN05421779_102558"/>
<keyword evidence="3" id="KW-1185">Reference proteome</keyword>
<reference evidence="2 3" key="1">
    <citation type="submission" date="2017-01" db="EMBL/GenBank/DDBJ databases">
        <authorList>
            <person name="Mah S.A."/>
            <person name="Swanson W.J."/>
            <person name="Moy G.W."/>
            <person name="Vacquier V.D."/>
        </authorList>
    </citation>
    <scope>NUCLEOTIDE SEQUENCE [LARGE SCALE GENOMIC DNA]</scope>
    <source>
        <strain evidence="2 3">DSM 11589</strain>
    </source>
</reference>
<feature type="domain" description="3'-5' exonuclease" evidence="1">
    <location>
        <begin position="1"/>
        <end position="170"/>
    </location>
</feature>
<proteinExistence type="predicted"/>
<dbReference type="RefSeq" id="WP_076399405.1">
    <property type="nucleotide sequence ID" value="NZ_FTOA01000002.1"/>
</dbReference>
<dbReference type="AlphaFoldDB" id="A0A1N7K102"/>
<organism evidence="2 3">
    <name type="scientific">Insolitispirillum peregrinum</name>
    <dbReference type="NCBI Taxonomy" id="80876"/>
    <lineage>
        <taxon>Bacteria</taxon>
        <taxon>Pseudomonadati</taxon>
        <taxon>Pseudomonadota</taxon>
        <taxon>Alphaproteobacteria</taxon>
        <taxon>Rhodospirillales</taxon>
        <taxon>Novispirillaceae</taxon>
        <taxon>Insolitispirillum</taxon>
    </lineage>
</organism>
<dbReference type="InterPro" id="IPR036397">
    <property type="entry name" value="RNaseH_sf"/>
</dbReference>
<sequence length="204" mass="22653">MTIHYHQGDLPDGLTFQGAIAVDTETMGLSLVRDRLCVVQLSAGDGDAHVVQVGGVYGYDCPNLKRVLGDQSLLKIFHYARFDVAQIKHRLGVDATPLYCTKIASKLTRTNTESHGLKVLCSQLLGVELSKEQQSSDWGAESLSEQQLAYAASDVLYLHRLKEVFDRLLVREGRAALAQACFDFLPTRAMLDLQDWEGQDIFSH</sequence>